<name>A0A2M9Y4J7_9LEPT</name>
<comment type="caution">
    <text evidence="2">The sequence shown here is derived from an EMBL/GenBank/DDBJ whole genome shotgun (WGS) entry which is preliminary data.</text>
</comment>
<feature type="transmembrane region" description="Helical" evidence="1">
    <location>
        <begin position="109"/>
        <end position="128"/>
    </location>
</feature>
<reference evidence="2" key="1">
    <citation type="journal article" date="2019" name="PLoS Negl. Trop. Dis.">
        <title>Revisiting the worldwide diversity of Leptospira species in the environment.</title>
        <authorList>
            <person name="Vincent A.T."/>
            <person name="Schiettekatte O."/>
            <person name="Bourhy P."/>
            <person name="Veyrier F.J."/>
            <person name="Picardeau M."/>
        </authorList>
    </citation>
    <scope>NUCLEOTIDE SEQUENCE [LARGE SCALE GENOMIC DNA]</scope>
    <source>
        <strain evidence="2">201800277</strain>
    </source>
</reference>
<dbReference type="RefSeq" id="WP_100789655.1">
    <property type="nucleotide sequence ID" value="NZ_NPDQ01000002.1"/>
</dbReference>
<keyword evidence="1" id="KW-0812">Transmembrane</keyword>
<dbReference type="AlphaFoldDB" id="A0A2M9Y4J7"/>
<sequence>MFPTPSIWLIRTSLIYLLSGTSLGVILMINKAFPLNPEIWKLLPLHYSIVIWGFLIQFVMGNAYWMFPKFLSDQPRGSVKQAWFLFFSYNFGLILYLITKIILPFAKLAIFGKFFIFLGLVTFMRLIWIRVISYR</sequence>
<dbReference type="SUPFAM" id="SSF81442">
    <property type="entry name" value="Cytochrome c oxidase subunit I-like"/>
    <property type="match status" value="1"/>
</dbReference>
<evidence type="ECO:0000256" key="1">
    <source>
        <dbReference type="SAM" id="Phobius"/>
    </source>
</evidence>
<accession>A0A2M9Y4J7</accession>
<evidence type="ECO:0000313" key="2">
    <source>
        <dbReference type="EMBL" id="TGK96474.1"/>
    </source>
</evidence>
<protein>
    <submittedName>
        <fullName evidence="2">Uncharacterized protein</fullName>
    </submittedName>
</protein>
<organism evidence="2 3">
    <name type="scientific">Leptospira brenneri</name>
    <dbReference type="NCBI Taxonomy" id="2023182"/>
    <lineage>
        <taxon>Bacteria</taxon>
        <taxon>Pseudomonadati</taxon>
        <taxon>Spirochaetota</taxon>
        <taxon>Spirochaetia</taxon>
        <taxon>Leptospirales</taxon>
        <taxon>Leptospiraceae</taxon>
        <taxon>Leptospira</taxon>
    </lineage>
</organism>
<keyword evidence="3" id="KW-1185">Reference proteome</keyword>
<dbReference type="InterPro" id="IPR036927">
    <property type="entry name" value="Cyt_c_oxase-like_su1_sf"/>
</dbReference>
<dbReference type="Gene3D" id="1.20.210.10">
    <property type="entry name" value="Cytochrome c oxidase-like, subunit I domain"/>
    <property type="match status" value="1"/>
</dbReference>
<keyword evidence="1" id="KW-0472">Membrane</keyword>
<proteinExistence type="predicted"/>
<dbReference type="EMBL" id="RQFP01000001">
    <property type="protein sequence ID" value="TGK96474.1"/>
    <property type="molecule type" value="Genomic_DNA"/>
</dbReference>
<keyword evidence="1" id="KW-1133">Transmembrane helix</keyword>
<feature type="transmembrane region" description="Helical" evidence="1">
    <location>
        <begin position="83"/>
        <end position="103"/>
    </location>
</feature>
<evidence type="ECO:0000313" key="3">
    <source>
        <dbReference type="Proteomes" id="UP000297891"/>
    </source>
</evidence>
<dbReference type="Proteomes" id="UP000297891">
    <property type="component" value="Unassembled WGS sequence"/>
</dbReference>
<gene>
    <name evidence="2" type="ORF">EHQ30_07680</name>
</gene>
<dbReference type="OrthoDB" id="342435at2"/>
<feature type="transmembrane region" description="Helical" evidence="1">
    <location>
        <begin position="49"/>
        <end position="71"/>
    </location>
</feature>
<feature type="transmembrane region" description="Helical" evidence="1">
    <location>
        <begin position="7"/>
        <end position="29"/>
    </location>
</feature>